<dbReference type="HOGENOM" id="CLU_888650_0_0_1"/>
<protein>
    <recommendedName>
        <fullName evidence="1">2EXR domain-containing protein</fullName>
    </recommendedName>
</protein>
<name>H0EDF9_GLAL7</name>
<dbReference type="AlphaFoldDB" id="H0EDF9"/>
<dbReference type="EMBL" id="AGUE01000010">
    <property type="protein sequence ID" value="EHL03385.1"/>
    <property type="molecule type" value="Genomic_DNA"/>
</dbReference>
<dbReference type="OrthoDB" id="10271852at2759"/>
<proteinExistence type="predicted"/>
<organism evidence="2 3">
    <name type="scientific">Glarea lozoyensis (strain ATCC 74030 / MF5533)</name>
    <dbReference type="NCBI Taxonomy" id="1104152"/>
    <lineage>
        <taxon>Eukaryota</taxon>
        <taxon>Fungi</taxon>
        <taxon>Dikarya</taxon>
        <taxon>Ascomycota</taxon>
        <taxon>Pezizomycotina</taxon>
        <taxon>Leotiomycetes</taxon>
        <taxon>Helotiales</taxon>
        <taxon>Helotiaceae</taxon>
        <taxon>Glarea</taxon>
    </lineage>
</organism>
<dbReference type="InterPro" id="IPR045518">
    <property type="entry name" value="2EXR"/>
</dbReference>
<dbReference type="Proteomes" id="UP000005446">
    <property type="component" value="Unassembled WGS sequence"/>
</dbReference>
<evidence type="ECO:0000313" key="3">
    <source>
        <dbReference type="Proteomes" id="UP000005446"/>
    </source>
</evidence>
<evidence type="ECO:0000259" key="1">
    <source>
        <dbReference type="Pfam" id="PF20150"/>
    </source>
</evidence>
<feature type="domain" description="2EXR" evidence="1">
    <location>
        <begin position="16"/>
        <end position="138"/>
    </location>
</feature>
<accession>H0EDF9</accession>
<comment type="caution">
    <text evidence="2">The sequence shown here is derived from an EMBL/GenBank/DDBJ whole genome shotgun (WGS) entry which is preliminary data.</text>
</comment>
<gene>
    <name evidence="2" type="ORF">M7I_0607</name>
</gene>
<evidence type="ECO:0000313" key="2">
    <source>
        <dbReference type="EMBL" id="EHL03385.1"/>
    </source>
</evidence>
<dbReference type="InParanoid" id="H0EDF9"/>
<reference evidence="2 3" key="1">
    <citation type="journal article" date="2012" name="Eukaryot. Cell">
        <title>Genome sequence of the fungus Glarea lozoyensis: the first genome sequence of a species from the Helotiaceae family.</title>
        <authorList>
            <person name="Youssar L."/>
            <person name="Gruening B.A."/>
            <person name="Erxleben A."/>
            <person name="Guenther S."/>
            <person name="Huettel W."/>
        </authorList>
    </citation>
    <scope>NUCLEOTIDE SEQUENCE [LARGE SCALE GENOMIC DNA]</scope>
    <source>
        <strain evidence="3">ATCC 74030 / MF5533</strain>
    </source>
</reference>
<keyword evidence="3" id="KW-1185">Reference proteome</keyword>
<dbReference type="Pfam" id="PF20150">
    <property type="entry name" value="2EXR"/>
    <property type="match status" value="1"/>
</dbReference>
<sequence>MNQSDGNDTQARKATEFDDLPTEIQTKIAREAQVPRTIIIQGCDVVGVIKPAGTTLEENLLRETSQYVTELLMPYENPTLLQVNHKLQDITLRYYEQILQSAISVHGVFYDHNKKTVVPKHKDELKPIIRFNFEVDTLAFSPNFAVRETIRNKESGEVESLQYATSEKRSPADSFGILKDLLKSKNNVERVENIAIGDFRWAKVRNEQYHHDEARQPAKAFNDQIKNGFRNLKNLFLIYNEIHDPDDEDMVFYKLDTSEDQGTVRKKIIAMFEKEKRQSACKVPKITFISDNDEKARQYLPKLNIPKRHLDGH</sequence>